<evidence type="ECO:0000313" key="2">
    <source>
        <dbReference type="Proteomes" id="UP001186974"/>
    </source>
</evidence>
<keyword evidence="2" id="KW-1185">Reference proteome</keyword>
<proteinExistence type="predicted"/>
<gene>
    <name evidence="1" type="ORF">LTS18_014240</name>
</gene>
<feature type="non-terminal residue" evidence="1">
    <location>
        <position position="130"/>
    </location>
</feature>
<organism evidence="1 2">
    <name type="scientific">Coniosporium uncinatum</name>
    <dbReference type="NCBI Taxonomy" id="93489"/>
    <lineage>
        <taxon>Eukaryota</taxon>
        <taxon>Fungi</taxon>
        <taxon>Dikarya</taxon>
        <taxon>Ascomycota</taxon>
        <taxon>Pezizomycotina</taxon>
        <taxon>Dothideomycetes</taxon>
        <taxon>Dothideomycetes incertae sedis</taxon>
        <taxon>Coniosporium</taxon>
    </lineage>
</organism>
<feature type="non-terminal residue" evidence="1">
    <location>
        <position position="1"/>
    </location>
</feature>
<reference evidence="1" key="1">
    <citation type="submission" date="2024-09" db="EMBL/GenBank/DDBJ databases">
        <title>Black Yeasts Isolated from many extreme environments.</title>
        <authorList>
            <person name="Coleine C."/>
            <person name="Stajich J.E."/>
            <person name="Selbmann L."/>
        </authorList>
    </citation>
    <scope>NUCLEOTIDE SEQUENCE</scope>
    <source>
        <strain evidence="1">CCFEE 5737</strain>
    </source>
</reference>
<protein>
    <submittedName>
        <fullName evidence="1">Uncharacterized protein</fullName>
    </submittedName>
</protein>
<accession>A0ACC3CVV5</accession>
<evidence type="ECO:0000313" key="1">
    <source>
        <dbReference type="EMBL" id="KAK3045245.1"/>
    </source>
</evidence>
<comment type="caution">
    <text evidence="1">The sequence shown here is derived from an EMBL/GenBank/DDBJ whole genome shotgun (WGS) entry which is preliminary data.</text>
</comment>
<dbReference type="EMBL" id="JAWDJW010010852">
    <property type="protein sequence ID" value="KAK3045245.1"/>
    <property type="molecule type" value="Genomic_DNA"/>
</dbReference>
<sequence length="130" mass="14914">LYKDERRRPHPATVAESNDCKNDFEARQNRHPDMEAISKDPTGGHGSASPDISSSFQFLRPQYERSNPSPDDTRHNRNLHNRIHLEKAGGLKNDLDARLDLRRQITFRVCTMHHANDIVEFLGFDVGIPK</sequence>
<dbReference type="Proteomes" id="UP001186974">
    <property type="component" value="Unassembled WGS sequence"/>
</dbReference>
<name>A0ACC3CVV5_9PEZI</name>